<dbReference type="Proteomes" id="UP000474757">
    <property type="component" value="Unassembled WGS sequence"/>
</dbReference>
<dbReference type="Pfam" id="PF01594">
    <property type="entry name" value="AI-2E_transport"/>
    <property type="match status" value="1"/>
</dbReference>
<organism evidence="8 9">
    <name type="scientific">Pseudoroseicyclus tamaricis</name>
    <dbReference type="NCBI Taxonomy" id="2705421"/>
    <lineage>
        <taxon>Bacteria</taxon>
        <taxon>Pseudomonadati</taxon>
        <taxon>Pseudomonadota</taxon>
        <taxon>Alphaproteobacteria</taxon>
        <taxon>Rhodobacterales</taxon>
        <taxon>Paracoccaceae</taxon>
        <taxon>Pseudoroseicyclus</taxon>
    </lineage>
</organism>
<keyword evidence="3 7" id="KW-0812">Transmembrane</keyword>
<keyword evidence="5 7" id="KW-0472">Membrane</keyword>
<comment type="similarity">
    <text evidence="2">Belongs to the autoinducer-2 exporter (AI-2E) (TC 2.A.86) family.</text>
</comment>
<sequence length="359" mass="38537">MASKGVTERPQPDDPAGRRPLWRDGRTVSGFSVRVLIVLGLVAVFFLLWYVRHALALLFGGIVVATILDTLVRPFLRVSFINRAIGVGIVLLLIVLALGLAIFFTATDLTRQFASLSEGWPTAINSVQSWLDQFFPNARLSMGAMMDEATAYTTGLVNALAGVLLVVITGAFLAAQPREYAEGALRLAPPKRRPPLAFALERAGRGLKAWLWGKAISMAVVAVLTGLGTWWLGLPAPLLLGIIAGLSEFVPLIGPIVSAIPAIILAISMDGSGTVLWTIVLYIVVQQVESNIILPIIHQKIASLPPALLMFSFVGMGTVFGPAGIVIAAPFTLTIYILVQALWVEPIEEEPRTDIGETT</sequence>
<feature type="transmembrane region" description="Helical" evidence="7">
    <location>
        <begin position="54"/>
        <end position="72"/>
    </location>
</feature>
<accession>A0A6B2JF42</accession>
<dbReference type="EMBL" id="JAAGAB010000001">
    <property type="protein sequence ID" value="NDU99592.1"/>
    <property type="molecule type" value="Genomic_DNA"/>
</dbReference>
<gene>
    <name evidence="8" type="ORF">GZA08_01230</name>
</gene>
<evidence type="ECO:0000256" key="7">
    <source>
        <dbReference type="SAM" id="Phobius"/>
    </source>
</evidence>
<protein>
    <submittedName>
        <fullName evidence="8">AI-2E family transporter</fullName>
    </submittedName>
</protein>
<comment type="subcellular location">
    <subcellularLocation>
        <location evidence="1">Membrane</location>
        <topology evidence="1">Multi-pass membrane protein</topology>
    </subcellularLocation>
</comment>
<comment type="caution">
    <text evidence="8">The sequence shown here is derived from an EMBL/GenBank/DDBJ whole genome shotgun (WGS) entry which is preliminary data.</text>
</comment>
<feature type="transmembrane region" description="Helical" evidence="7">
    <location>
        <begin position="149"/>
        <end position="175"/>
    </location>
</feature>
<feature type="transmembrane region" description="Helical" evidence="7">
    <location>
        <begin position="274"/>
        <end position="297"/>
    </location>
</feature>
<dbReference type="PANTHER" id="PTHR21716:SF62">
    <property type="entry name" value="TRANSPORT PROTEIN YDBI-RELATED"/>
    <property type="match status" value="1"/>
</dbReference>
<evidence type="ECO:0000256" key="3">
    <source>
        <dbReference type="ARBA" id="ARBA00022692"/>
    </source>
</evidence>
<feature type="region of interest" description="Disordered" evidence="6">
    <location>
        <begin position="1"/>
        <end position="21"/>
    </location>
</feature>
<name>A0A6B2JF42_9RHOB</name>
<keyword evidence="9" id="KW-1185">Reference proteome</keyword>
<feature type="transmembrane region" description="Helical" evidence="7">
    <location>
        <begin position="28"/>
        <end position="48"/>
    </location>
</feature>
<evidence type="ECO:0000256" key="2">
    <source>
        <dbReference type="ARBA" id="ARBA00009773"/>
    </source>
</evidence>
<proteinExistence type="inferred from homology"/>
<dbReference type="AlphaFoldDB" id="A0A6B2JF42"/>
<dbReference type="GO" id="GO:0055085">
    <property type="term" value="P:transmembrane transport"/>
    <property type="evidence" value="ECO:0007669"/>
    <property type="project" value="TreeGrafter"/>
</dbReference>
<reference evidence="8 9" key="1">
    <citation type="submission" date="2020-02" db="EMBL/GenBank/DDBJ databases">
        <title>Pseudoroseicyclus tamarix, sp. nov., isolated from offshore sediment of a Tamarix chinensis forest.</title>
        <authorList>
            <person name="Gai Y."/>
        </authorList>
    </citation>
    <scope>NUCLEOTIDE SEQUENCE [LARGE SCALE GENOMIC DNA]</scope>
    <source>
        <strain evidence="8 9">CLL3-39</strain>
    </source>
</reference>
<evidence type="ECO:0000313" key="8">
    <source>
        <dbReference type="EMBL" id="NDU99592.1"/>
    </source>
</evidence>
<dbReference type="InterPro" id="IPR002549">
    <property type="entry name" value="AI-2E-like"/>
</dbReference>
<feature type="transmembrane region" description="Helical" evidence="7">
    <location>
        <begin position="84"/>
        <end position="106"/>
    </location>
</feature>
<feature type="transmembrane region" description="Helical" evidence="7">
    <location>
        <begin position="211"/>
        <end position="232"/>
    </location>
</feature>
<evidence type="ECO:0000256" key="1">
    <source>
        <dbReference type="ARBA" id="ARBA00004141"/>
    </source>
</evidence>
<evidence type="ECO:0000256" key="4">
    <source>
        <dbReference type="ARBA" id="ARBA00022989"/>
    </source>
</evidence>
<dbReference type="PANTHER" id="PTHR21716">
    <property type="entry name" value="TRANSMEMBRANE PROTEIN"/>
    <property type="match status" value="1"/>
</dbReference>
<evidence type="ECO:0000256" key="6">
    <source>
        <dbReference type="SAM" id="MobiDB-lite"/>
    </source>
</evidence>
<feature type="transmembrane region" description="Helical" evidence="7">
    <location>
        <begin position="238"/>
        <end position="267"/>
    </location>
</feature>
<evidence type="ECO:0000256" key="5">
    <source>
        <dbReference type="ARBA" id="ARBA00023136"/>
    </source>
</evidence>
<feature type="transmembrane region" description="Helical" evidence="7">
    <location>
        <begin position="309"/>
        <end position="339"/>
    </location>
</feature>
<dbReference type="GO" id="GO:0016020">
    <property type="term" value="C:membrane"/>
    <property type="evidence" value="ECO:0007669"/>
    <property type="project" value="UniProtKB-SubCell"/>
</dbReference>
<keyword evidence="4 7" id="KW-1133">Transmembrane helix</keyword>
<dbReference type="RefSeq" id="WP_163889218.1">
    <property type="nucleotide sequence ID" value="NZ_JAAFYS010000001.1"/>
</dbReference>
<evidence type="ECO:0000313" key="9">
    <source>
        <dbReference type="Proteomes" id="UP000474757"/>
    </source>
</evidence>